<name>A0A8H2ZNP2_9HELO</name>
<dbReference type="EMBL" id="CAJHIA010000009">
    <property type="protein sequence ID" value="CAD6443096.1"/>
    <property type="molecule type" value="Genomic_DNA"/>
</dbReference>
<evidence type="ECO:0000313" key="2">
    <source>
        <dbReference type="EMBL" id="CAD6443096.1"/>
    </source>
</evidence>
<dbReference type="Proteomes" id="UP000624404">
    <property type="component" value="Unassembled WGS sequence"/>
</dbReference>
<feature type="region of interest" description="Disordered" evidence="1">
    <location>
        <begin position="230"/>
        <end position="309"/>
    </location>
</feature>
<gene>
    <name evidence="2" type="ORF">SCLTRI_LOCUS2888</name>
</gene>
<proteinExistence type="predicted"/>
<dbReference type="OrthoDB" id="3558249at2759"/>
<accession>A0A8H2ZNP2</accession>
<evidence type="ECO:0000256" key="1">
    <source>
        <dbReference type="SAM" id="MobiDB-lite"/>
    </source>
</evidence>
<protein>
    <submittedName>
        <fullName evidence="2">2d9f5e7b-2899-485e-b907-2692b8e25326</fullName>
    </submittedName>
</protein>
<keyword evidence="3" id="KW-1185">Reference proteome</keyword>
<feature type="region of interest" description="Disordered" evidence="1">
    <location>
        <begin position="127"/>
        <end position="178"/>
    </location>
</feature>
<evidence type="ECO:0000313" key="3">
    <source>
        <dbReference type="Proteomes" id="UP000624404"/>
    </source>
</evidence>
<feature type="compositionally biased region" description="Polar residues" evidence="1">
    <location>
        <begin position="127"/>
        <end position="140"/>
    </location>
</feature>
<feature type="compositionally biased region" description="Polar residues" evidence="1">
    <location>
        <begin position="243"/>
        <end position="272"/>
    </location>
</feature>
<sequence>MRFLQGIDIEDAEEIRRVVRSAKLPAIGEFSGYPRPRLDNPTGPLTSVERRAVQDIEQLWMLGKEYRKHINRLIQDCDIIPHYIIVKAAKATRKYIDSLRAQGYSEHIQDLELVDADEPQIMKDTTTMPRKRSASSQEISKNVPAKKQNVSNREEDKMDTPVDGLVPAKTGDGKENIHLPKISSYPAFPTTLKKLKNADGLGTEDLKAITRTRNKRQVQRQSNTIDQILNTNRKEQTVDKTGIGSNESDLSFNSNATTNDSGDSIKPKSSSRLIKELTAYNSSGGKESEDTVKQTRGRSTRQSVRTEEV</sequence>
<dbReference type="AlphaFoldDB" id="A0A8H2ZNP2"/>
<organism evidence="2 3">
    <name type="scientific">Sclerotinia trifoliorum</name>
    <dbReference type="NCBI Taxonomy" id="28548"/>
    <lineage>
        <taxon>Eukaryota</taxon>
        <taxon>Fungi</taxon>
        <taxon>Dikarya</taxon>
        <taxon>Ascomycota</taxon>
        <taxon>Pezizomycotina</taxon>
        <taxon>Leotiomycetes</taxon>
        <taxon>Helotiales</taxon>
        <taxon>Sclerotiniaceae</taxon>
        <taxon>Sclerotinia</taxon>
    </lineage>
</organism>
<comment type="caution">
    <text evidence="2">The sequence shown here is derived from an EMBL/GenBank/DDBJ whole genome shotgun (WGS) entry which is preliminary data.</text>
</comment>
<reference evidence="2" key="1">
    <citation type="submission" date="2020-10" db="EMBL/GenBank/DDBJ databases">
        <authorList>
            <person name="Kusch S."/>
        </authorList>
    </citation>
    <scope>NUCLEOTIDE SEQUENCE</scope>
    <source>
        <strain evidence="2">SwB9</strain>
    </source>
</reference>